<keyword evidence="8" id="KW-0413">Isomerase</keyword>
<dbReference type="SMART" id="SM00382">
    <property type="entry name" value="AAA"/>
    <property type="match status" value="1"/>
</dbReference>
<keyword evidence="1" id="KW-0547">Nucleotide-binding</keyword>
<dbReference type="EMBL" id="MHPJ01000025">
    <property type="protein sequence ID" value="OGZ78232.1"/>
    <property type="molecule type" value="Genomic_DNA"/>
</dbReference>
<evidence type="ECO:0000256" key="3">
    <source>
        <dbReference type="ARBA" id="ARBA00022801"/>
    </source>
</evidence>
<feature type="domain" description="AAA+ ATPase" evidence="9">
    <location>
        <begin position="12"/>
        <end position="160"/>
    </location>
</feature>
<evidence type="ECO:0000256" key="2">
    <source>
        <dbReference type="ARBA" id="ARBA00022763"/>
    </source>
</evidence>
<name>A0A1G2IUD2_9BACT</name>
<evidence type="ECO:0000256" key="1">
    <source>
        <dbReference type="ARBA" id="ARBA00022741"/>
    </source>
</evidence>
<dbReference type="Gene3D" id="2.30.30.940">
    <property type="match status" value="1"/>
</dbReference>
<dbReference type="Proteomes" id="UP000178650">
    <property type="component" value="Unassembled WGS sequence"/>
</dbReference>
<dbReference type="GO" id="GO:0006281">
    <property type="term" value="P:DNA repair"/>
    <property type="evidence" value="ECO:0007669"/>
    <property type="project" value="InterPro"/>
</dbReference>
<keyword evidence="5" id="KW-0067">ATP-binding</keyword>
<dbReference type="CDD" id="cd18809">
    <property type="entry name" value="SF1_C_RecD"/>
    <property type="match status" value="1"/>
</dbReference>
<keyword evidence="3" id="KW-0378">Hydrolase</keyword>
<protein>
    <recommendedName>
        <fullName evidence="9">AAA+ ATPase domain-containing protein</fullName>
    </recommendedName>
</protein>
<dbReference type="GO" id="GO:0003678">
    <property type="term" value="F:DNA helicase activity"/>
    <property type="evidence" value="ECO:0007669"/>
    <property type="project" value="InterPro"/>
</dbReference>
<keyword evidence="2" id="KW-0227">DNA damage</keyword>
<keyword evidence="7" id="KW-0234">DNA repair</keyword>
<evidence type="ECO:0000259" key="9">
    <source>
        <dbReference type="SMART" id="SM00382"/>
    </source>
</evidence>
<organism evidence="10 11">
    <name type="scientific">Candidatus Staskawiczbacteria bacterium RIFOXYB1_FULL_37_44</name>
    <dbReference type="NCBI Taxonomy" id="1802223"/>
    <lineage>
        <taxon>Bacteria</taxon>
        <taxon>Candidatus Staskawicziibacteriota</taxon>
    </lineage>
</organism>
<dbReference type="CDD" id="cd18037">
    <property type="entry name" value="DEXSc_Pif1_like"/>
    <property type="match status" value="1"/>
</dbReference>
<dbReference type="InterPro" id="IPR010285">
    <property type="entry name" value="DNA_helicase_pif1-like_DEAD"/>
</dbReference>
<dbReference type="InterPro" id="IPR003593">
    <property type="entry name" value="AAA+_ATPase"/>
</dbReference>
<sequence length="437" mass="49436">MKQSEALDILKMGYNVFLTGAPGSGKTFLLNEYIKYLKKNHAAVSITASTGIAATHMGGTTLHSWSGLGIKENLDERGVKEVCKKEYVRKKIKNANVLIIDEISMIKTGQFEAVSKICQYIRKNARPFGGLQVVCSGDFFQLPPVERNGREIKFVTESYTWQIMQMKICYLDEQHRTKDKKLHKILNHIRNNEAEKSKELLFKEQEKFQDLGRILTKLYTHNIDVDSINYEELSKIKGKEYFYQMNLRGNPLVAEILKKSCLAPEKLILKIGAHVMFIKNNFEAGYVNGTQGKIIGFGPGNLPIVRAENGKKITVKYADWVVEDENSVLAGISQMPLRLAWAITVHKSQGMNLDSAEIDLSKCFLEGMGYVALSRLRSLDGLKLMGINNLAFCVNPRALEIDADFKKLSKKSLDELEKMPANDVVKRQKLFLKYLAL</sequence>
<accession>A0A1G2IUD2</accession>
<evidence type="ECO:0000256" key="6">
    <source>
        <dbReference type="ARBA" id="ARBA00023125"/>
    </source>
</evidence>
<reference evidence="10 11" key="1">
    <citation type="journal article" date="2016" name="Nat. Commun.">
        <title>Thousands of microbial genomes shed light on interconnected biogeochemical processes in an aquifer system.</title>
        <authorList>
            <person name="Anantharaman K."/>
            <person name="Brown C.T."/>
            <person name="Hug L.A."/>
            <person name="Sharon I."/>
            <person name="Castelle C.J."/>
            <person name="Probst A.J."/>
            <person name="Thomas B.C."/>
            <person name="Singh A."/>
            <person name="Wilkins M.J."/>
            <person name="Karaoz U."/>
            <person name="Brodie E.L."/>
            <person name="Williams K.H."/>
            <person name="Hubbard S.S."/>
            <person name="Banfield J.F."/>
        </authorList>
    </citation>
    <scope>NUCLEOTIDE SEQUENCE [LARGE SCALE GENOMIC DNA]</scope>
</reference>
<keyword evidence="6" id="KW-0238">DNA-binding</keyword>
<comment type="caution">
    <text evidence="10">The sequence shown here is derived from an EMBL/GenBank/DDBJ whole genome shotgun (WGS) entry which is preliminary data.</text>
</comment>
<dbReference type="Pfam" id="PF21530">
    <property type="entry name" value="Pif1_2B_dom"/>
    <property type="match status" value="1"/>
</dbReference>
<dbReference type="STRING" id="1802223.A2358_04170"/>
<dbReference type="InterPro" id="IPR027417">
    <property type="entry name" value="P-loop_NTPase"/>
</dbReference>
<keyword evidence="4" id="KW-0347">Helicase</keyword>
<evidence type="ECO:0000313" key="11">
    <source>
        <dbReference type="Proteomes" id="UP000178650"/>
    </source>
</evidence>
<evidence type="ECO:0000256" key="4">
    <source>
        <dbReference type="ARBA" id="ARBA00022806"/>
    </source>
</evidence>
<dbReference type="AlphaFoldDB" id="A0A1G2IUD2"/>
<evidence type="ECO:0000256" key="5">
    <source>
        <dbReference type="ARBA" id="ARBA00022840"/>
    </source>
</evidence>
<proteinExistence type="predicted"/>
<evidence type="ECO:0000313" key="10">
    <source>
        <dbReference type="EMBL" id="OGZ78232.1"/>
    </source>
</evidence>
<dbReference type="InterPro" id="IPR051055">
    <property type="entry name" value="PIF1_helicase"/>
</dbReference>
<dbReference type="SUPFAM" id="SSF52540">
    <property type="entry name" value="P-loop containing nucleoside triphosphate hydrolases"/>
    <property type="match status" value="2"/>
</dbReference>
<dbReference type="PANTHER" id="PTHR47642">
    <property type="entry name" value="ATP-DEPENDENT DNA HELICASE"/>
    <property type="match status" value="1"/>
</dbReference>
<evidence type="ECO:0000256" key="7">
    <source>
        <dbReference type="ARBA" id="ARBA00023204"/>
    </source>
</evidence>
<dbReference type="GO" id="GO:0000723">
    <property type="term" value="P:telomere maintenance"/>
    <property type="evidence" value="ECO:0007669"/>
    <property type="project" value="InterPro"/>
</dbReference>
<dbReference type="InterPro" id="IPR049163">
    <property type="entry name" value="Pif1-like_2B_dom"/>
</dbReference>
<gene>
    <name evidence="10" type="ORF">A2358_04170</name>
</gene>
<dbReference type="Pfam" id="PF05970">
    <property type="entry name" value="PIF1"/>
    <property type="match status" value="1"/>
</dbReference>
<dbReference type="PANTHER" id="PTHR47642:SF5">
    <property type="entry name" value="ATP-DEPENDENT DNA HELICASE"/>
    <property type="match status" value="1"/>
</dbReference>
<dbReference type="Gene3D" id="3.40.50.300">
    <property type="entry name" value="P-loop containing nucleotide triphosphate hydrolases"/>
    <property type="match status" value="1"/>
</dbReference>
<evidence type="ECO:0000256" key="8">
    <source>
        <dbReference type="ARBA" id="ARBA00023235"/>
    </source>
</evidence>